<reference evidence="2" key="1">
    <citation type="submission" date="2013-07" db="EMBL/GenBank/DDBJ databases">
        <title>The genome of Eucalyptus grandis.</title>
        <authorList>
            <person name="Schmutz J."/>
            <person name="Hayes R."/>
            <person name="Myburg A."/>
            <person name="Tuskan G."/>
            <person name="Grattapaglia D."/>
            <person name="Rokhsar D.S."/>
        </authorList>
    </citation>
    <scope>NUCLEOTIDE SEQUENCE</scope>
    <source>
        <tissue evidence="2">Leaf extractions</tissue>
    </source>
</reference>
<organism evidence="2">
    <name type="scientific">Eucalyptus grandis</name>
    <name type="common">Flooded gum</name>
    <dbReference type="NCBI Taxonomy" id="71139"/>
    <lineage>
        <taxon>Eukaryota</taxon>
        <taxon>Viridiplantae</taxon>
        <taxon>Streptophyta</taxon>
        <taxon>Embryophyta</taxon>
        <taxon>Tracheophyta</taxon>
        <taxon>Spermatophyta</taxon>
        <taxon>Magnoliopsida</taxon>
        <taxon>eudicotyledons</taxon>
        <taxon>Gunneridae</taxon>
        <taxon>Pentapetalae</taxon>
        <taxon>rosids</taxon>
        <taxon>malvids</taxon>
        <taxon>Myrtales</taxon>
        <taxon>Myrtaceae</taxon>
        <taxon>Myrtoideae</taxon>
        <taxon>Eucalypteae</taxon>
        <taxon>Eucalyptus</taxon>
    </lineage>
</organism>
<dbReference type="InParanoid" id="A0A059BX07"/>
<feature type="compositionally biased region" description="Basic and acidic residues" evidence="1">
    <location>
        <begin position="21"/>
        <end position="30"/>
    </location>
</feature>
<feature type="region of interest" description="Disordered" evidence="1">
    <location>
        <begin position="21"/>
        <end position="106"/>
    </location>
</feature>
<sequence length="128" mass="15062">MTSTPVIFIPLKEIHRFKRHRTEEQEDRFTSHMVKRHKLRITHPTRANRRTHWRSVGRVRRKEEERDHAGEERKKSKGPGQGERQEKREGAGLGLGPSERIKGPGRPGSLPFFFFFPFLNKNNLLISN</sequence>
<name>A0A059BX07_EUCGR</name>
<protein>
    <submittedName>
        <fullName evidence="2">Uncharacterized protein</fullName>
    </submittedName>
</protein>
<feature type="compositionally biased region" description="Basic residues" evidence="1">
    <location>
        <begin position="33"/>
        <end position="60"/>
    </location>
</feature>
<evidence type="ECO:0000313" key="2">
    <source>
        <dbReference type="EMBL" id="KCW70778.1"/>
    </source>
</evidence>
<dbReference type="EMBL" id="KK198758">
    <property type="protein sequence ID" value="KCW70778.1"/>
    <property type="molecule type" value="Genomic_DNA"/>
</dbReference>
<dbReference type="Gramene" id="KCW70778">
    <property type="protein sequence ID" value="KCW70778"/>
    <property type="gene ID" value="EUGRSUZ_F03938"/>
</dbReference>
<accession>A0A059BX07</accession>
<evidence type="ECO:0000256" key="1">
    <source>
        <dbReference type="SAM" id="MobiDB-lite"/>
    </source>
</evidence>
<gene>
    <name evidence="2" type="ORF">EUGRSUZ_F03938</name>
</gene>
<proteinExistence type="predicted"/>
<dbReference type="AlphaFoldDB" id="A0A059BX07"/>
<feature type="compositionally biased region" description="Basic and acidic residues" evidence="1">
    <location>
        <begin position="61"/>
        <end position="74"/>
    </location>
</feature>